<feature type="compositionally biased region" description="Polar residues" evidence="1">
    <location>
        <begin position="793"/>
        <end position="802"/>
    </location>
</feature>
<feature type="region of interest" description="Disordered" evidence="1">
    <location>
        <begin position="784"/>
        <end position="994"/>
    </location>
</feature>
<feature type="region of interest" description="Disordered" evidence="1">
    <location>
        <begin position="156"/>
        <end position="473"/>
    </location>
</feature>
<feature type="compositionally biased region" description="Basic and acidic residues" evidence="1">
    <location>
        <begin position="177"/>
        <end position="215"/>
    </location>
</feature>
<dbReference type="OrthoDB" id="5600002at2759"/>
<dbReference type="HOGENOM" id="CLU_300938_0_0_1"/>
<dbReference type="OMA" id="HARSSNC"/>
<dbReference type="AlphaFoldDB" id="L8WT96"/>
<feature type="compositionally biased region" description="Low complexity" evidence="1">
    <location>
        <begin position="873"/>
        <end position="916"/>
    </location>
</feature>
<feature type="compositionally biased region" description="Polar residues" evidence="1">
    <location>
        <begin position="362"/>
        <end position="372"/>
    </location>
</feature>
<accession>L8WT96</accession>
<gene>
    <name evidence="2" type="ORF">AG1IA_05948</name>
</gene>
<feature type="region of interest" description="Disordered" evidence="1">
    <location>
        <begin position="118"/>
        <end position="140"/>
    </location>
</feature>
<dbReference type="Proteomes" id="UP000011668">
    <property type="component" value="Unassembled WGS sequence"/>
</dbReference>
<feature type="compositionally biased region" description="Acidic residues" evidence="1">
    <location>
        <begin position="118"/>
        <end position="137"/>
    </location>
</feature>
<feature type="compositionally biased region" description="Basic and acidic residues" evidence="1">
    <location>
        <begin position="394"/>
        <end position="406"/>
    </location>
</feature>
<dbReference type="EMBL" id="AFRT01001535">
    <property type="protein sequence ID" value="ELU40022.1"/>
    <property type="molecule type" value="Genomic_DNA"/>
</dbReference>
<keyword evidence="3" id="KW-1185">Reference proteome</keyword>
<feature type="compositionally biased region" description="Polar residues" evidence="1">
    <location>
        <begin position="815"/>
        <end position="828"/>
    </location>
</feature>
<organism evidence="2 3">
    <name type="scientific">Thanatephorus cucumeris (strain AG1-IA)</name>
    <name type="common">Rice sheath blight fungus</name>
    <name type="synonym">Rhizoctonia solani</name>
    <dbReference type="NCBI Taxonomy" id="983506"/>
    <lineage>
        <taxon>Eukaryota</taxon>
        <taxon>Fungi</taxon>
        <taxon>Dikarya</taxon>
        <taxon>Basidiomycota</taxon>
        <taxon>Agaricomycotina</taxon>
        <taxon>Agaricomycetes</taxon>
        <taxon>Cantharellales</taxon>
        <taxon>Ceratobasidiaceae</taxon>
        <taxon>Rhizoctonia</taxon>
        <taxon>Rhizoctonia solani AG-1</taxon>
    </lineage>
</organism>
<reference evidence="2 3" key="1">
    <citation type="journal article" date="2013" name="Nat. Commun.">
        <title>The evolution and pathogenic mechanisms of the rice sheath blight pathogen.</title>
        <authorList>
            <person name="Zheng A."/>
            <person name="Lin R."/>
            <person name="Xu L."/>
            <person name="Qin P."/>
            <person name="Tang C."/>
            <person name="Ai P."/>
            <person name="Zhang D."/>
            <person name="Liu Y."/>
            <person name="Sun Z."/>
            <person name="Feng H."/>
            <person name="Wang Y."/>
            <person name="Chen Y."/>
            <person name="Liang X."/>
            <person name="Fu R."/>
            <person name="Li Q."/>
            <person name="Zhang J."/>
            <person name="Yu X."/>
            <person name="Xie Z."/>
            <person name="Ding L."/>
            <person name="Guan P."/>
            <person name="Tang J."/>
            <person name="Liang Y."/>
            <person name="Wang S."/>
            <person name="Deng Q."/>
            <person name="Li S."/>
            <person name="Zhu J."/>
            <person name="Wang L."/>
            <person name="Liu H."/>
            <person name="Li P."/>
        </authorList>
    </citation>
    <scope>NUCLEOTIDE SEQUENCE [LARGE SCALE GENOMIC DNA]</scope>
    <source>
        <strain evidence="3">AG-1 IA</strain>
    </source>
</reference>
<feature type="compositionally biased region" description="Basic and acidic residues" evidence="1">
    <location>
        <begin position="428"/>
        <end position="445"/>
    </location>
</feature>
<dbReference type="STRING" id="983506.L8WT96"/>
<evidence type="ECO:0000256" key="1">
    <source>
        <dbReference type="SAM" id="MobiDB-lite"/>
    </source>
</evidence>
<feature type="compositionally biased region" description="Polar residues" evidence="1">
    <location>
        <begin position="298"/>
        <end position="311"/>
    </location>
</feature>
<feature type="compositionally biased region" description="Pro residues" evidence="1">
    <location>
        <begin position="950"/>
        <end position="968"/>
    </location>
</feature>
<feature type="compositionally biased region" description="Gly residues" evidence="1">
    <location>
        <begin position="222"/>
        <end position="232"/>
    </location>
</feature>
<feature type="compositionally biased region" description="Low complexity" evidence="1">
    <location>
        <begin position="938"/>
        <end position="949"/>
    </location>
</feature>
<feature type="compositionally biased region" description="Acidic residues" evidence="1">
    <location>
        <begin position="407"/>
        <end position="416"/>
    </location>
</feature>
<feature type="compositionally biased region" description="Gly residues" evidence="1">
    <location>
        <begin position="344"/>
        <end position="357"/>
    </location>
</feature>
<feature type="compositionally biased region" description="Low complexity" evidence="1">
    <location>
        <begin position="321"/>
        <end position="334"/>
    </location>
</feature>
<sequence length="994" mass="103687">MVLGPNFIGTLDELGWTRLSADIYTLPVSPPPHSLGGLGWSHCPLPRSYIQLVERLALAEEKREWATRQLEEDLPRVATSEPNPKRPVPVVVVVSDSGSSPVPMHVSQEPCLQPIVEDEEDLQSEPQPEPELEPEPEPVERNGLAGQLRMALKVVKAAEAGERPKKRGKAAASTAAGKKEKEKEKSRVKVKEKSADKAKGKAKEKAGAGSEEKENLASGSGSDSGSGSGSESGSGTTSVNPFAPAPKIPSTPRSLHPAAQRARARNYAPAVPSPLSRIISLAVSPGEKQVEEVVQLPSKMTMTMTLRSSANGRGARSPQNKSPKSSGSRSPKSGLAVGKSPKTGQGGAGTETGGGGKSTKTSVQSDVQSPLQAGSGSGSVVVGSLAEKFAAAAAKDRSKGKSKGADAEEGEGESEADSAGKSNSATTERSRTEQEKEKEDGRDLDVIFAAPKAKEKTTAAGSSRAGKSRVPVAAGKPTRVPVVAKRALMTPRKAAVGGVRAKRSRHVPCARGRLLAVVAHGLDETSGGRLDLECSDRTTSSPHPPHTAGPSTASSSTTSPTGTHSTVATTIGNRHRSWDEDKHSPRQPRHSSARHASLPTPDPTLTPPRDCYSSACSPICSLPVPTDTAQMVDCLLGDIQLSALPPCSPRPGRVGSRLCQCASLVCLPISLLTFLSPSCLFFPCGAVLARLPTIANPTRYHARSSNCCLISLRHPHAARTHGSLFIPYLPPPPPPPSIHSLSYLLAAPRTLASRPGSNPELLLRPDTIYSDFPPTMARLRKLAMHEKDEQNRTRSMSMSMTGHSHPMMAGIAPSINGSGTASTMSTPAMANMPNPLAGPRPQSQASGRIPQQPGMGQPGQPGMGPGASGQPGMGPQQQGPGMPPGQMNGPPQQPGMAGPPQVMGLQGQQRPQQPGMGMPPGPMQMTPSMTHASTPHASTPSAPHISSSPSPVPTPPQTFPGGPGPGPSPQSQRAWCRSTSVPRPAWPVPGRSGW</sequence>
<comment type="caution">
    <text evidence="2">The sequence shown here is derived from an EMBL/GenBank/DDBJ whole genome shotgun (WGS) entry which is preliminary data.</text>
</comment>
<protein>
    <submittedName>
        <fullName evidence="2">Serglycin domain-containing protein</fullName>
    </submittedName>
</protein>
<feature type="compositionally biased region" description="Gly residues" evidence="1">
    <location>
        <begin position="856"/>
        <end position="872"/>
    </location>
</feature>
<name>L8WT96_THACA</name>
<evidence type="ECO:0000313" key="3">
    <source>
        <dbReference type="Proteomes" id="UP000011668"/>
    </source>
</evidence>
<evidence type="ECO:0000313" key="2">
    <source>
        <dbReference type="EMBL" id="ELU40022.1"/>
    </source>
</evidence>
<proteinExistence type="predicted"/>
<feature type="compositionally biased region" description="Low complexity" evidence="1">
    <location>
        <begin position="548"/>
        <end position="570"/>
    </location>
</feature>
<feature type="compositionally biased region" description="Polar residues" evidence="1">
    <location>
        <begin position="926"/>
        <end position="937"/>
    </location>
</feature>
<feature type="region of interest" description="Disordered" evidence="1">
    <location>
        <begin position="526"/>
        <end position="606"/>
    </location>
</feature>
<feature type="compositionally biased region" description="Low complexity" evidence="1">
    <location>
        <begin position="378"/>
        <end position="393"/>
    </location>
</feature>